<keyword evidence="2" id="KW-1185">Reference proteome</keyword>
<evidence type="ECO:0000313" key="2">
    <source>
        <dbReference type="Proteomes" id="UP001519887"/>
    </source>
</evidence>
<gene>
    <name evidence="1" type="ORF">K0U00_21210</name>
</gene>
<name>A0ABS7C6S6_9BACL</name>
<sequence length="178" mass="19455">MGGRVWYWGGGGAVWSMPQAWSDGIPLAGDAVIVCGESALPADWRREGEPLILNGGAAAFALRDAEETQRRLEQAGVATAPLEKEDQTRRSDGQYLRLFTVALFNLQPISVSRHLYDSGLKGWRGEQASRLLEPSSSLYRPLTRIAVKALYALGLDMGLITLQANEQGRYAVVEARLP</sequence>
<dbReference type="Proteomes" id="UP001519887">
    <property type="component" value="Unassembled WGS sequence"/>
</dbReference>
<protein>
    <submittedName>
        <fullName evidence="1">Uncharacterized protein</fullName>
    </submittedName>
</protein>
<organism evidence="1 2">
    <name type="scientific">Paenibacillus sepulcri</name>
    <dbReference type="NCBI Taxonomy" id="359917"/>
    <lineage>
        <taxon>Bacteria</taxon>
        <taxon>Bacillati</taxon>
        <taxon>Bacillota</taxon>
        <taxon>Bacilli</taxon>
        <taxon>Bacillales</taxon>
        <taxon>Paenibacillaceae</taxon>
        <taxon>Paenibacillus</taxon>
    </lineage>
</organism>
<reference evidence="1 2" key="1">
    <citation type="submission" date="2021-07" db="EMBL/GenBank/DDBJ databases">
        <title>Paenibacillus radiodurans sp. nov., isolated from the southeastern edge of Tengger Desert.</title>
        <authorList>
            <person name="Zhang G."/>
        </authorList>
    </citation>
    <scope>NUCLEOTIDE SEQUENCE [LARGE SCALE GENOMIC DNA]</scope>
    <source>
        <strain evidence="1 2">CCM 7311</strain>
    </source>
</reference>
<dbReference type="EMBL" id="JAHZIK010000609">
    <property type="protein sequence ID" value="MBW7456561.1"/>
    <property type="molecule type" value="Genomic_DNA"/>
</dbReference>
<comment type="caution">
    <text evidence="1">The sequence shown here is derived from an EMBL/GenBank/DDBJ whole genome shotgun (WGS) entry which is preliminary data.</text>
</comment>
<accession>A0ABS7C6S6</accession>
<feature type="non-terminal residue" evidence="1">
    <location>
        <position position="178"/>
    </location>
</feature>
<evidence type="ECO:0000313" key="1">
    <source>
        <dbReference type="EMBL" id="MBW7456561.1"/>
    </source>
</evidence>
<proteinExistence type="predicted"/>